<keyword evidence="10" id="KW-0255">Endonuclease</keyword>
<keyword evidence="10" id="KW-0269">Exonuclease</keyword>
<proteinExistence type="predicted"/>
<evidence type="ECO:0000256" key="6">
    <source>
        <dbReference type="ARBA" id="ARBA00022801"/>
    </source>
</evidence>
<dbReference type="STRING" id="1121325.SAMN04515677_101243"/>
<name>A0A1G9IHE8_9FIRM</name>
<evidence type="ECO:0000256" key="9">
    <source>
        <dbReference type="SAM" id="Phobius"/>
    </source>
</evidence>
<evidence type="ECO:0000256" key="3">
    <source>
        <dbReference type="ARBA" id="ARBA00022722"/>
    </source>
</evidence>
<keyword evidence="11" id="KW-1185">Reference proteome</keyword>
<keyword evidence="8" id="KW-0234">DNA repair</keyword>
<feature type="transmembrane region" description="Helical" evidence="9">
    <location>
        <begin position="9"/>
        <end position="30"/>
    </location>
</feature>
<comment type="cofactor">
    <cofactor evidence="1">
        <name>Mn(2+)</name>
        <dbReference type="ChEBI" id="CHEBI:29035"/>
    </cofactor>
</comment>
<keyword evidence="5" id="KW-0227">DNA damage</keyword>
<dbReference type="PANTHER" id="PTHR15822">
    <property type="entry name" value="TRAF AND TNF RECEPTOR-ASSOCIATED PROTEIN"/>
    <property type="match status" value="1"/>
</dbReference>
<dbReference type="GO" id="GO:0004527">
    <property type="term" value="F:exonuclease activity"/>
    <property type="evidence" value="ECO:0007669"/>
    <property type="project" value="UniProtKB-KW"/>
</dbReference>
<evidence type="ECO:0000256" key="8">
    <source>
        <dbReference type="ARBA" id="ARBA00023204"/>
    </source>
</evidence>
<protein>
    <submittedName>
        <fullName evidence="10">Endonuclease/Exonuclease/phosphatase family protein</fullName>
    </submittedName>
</protein>
<sequence>MKGKSMIKIILGILVFFIIIIGSYILFMIVTDYKPESEIKINIENNKKRYIKNKDEISITTFNIGYCGTDKDIDFFMDGGTQSRSISKEKTLENLNGVISELESLNSDIYFLQEVDKRATRSYKINEYETIKEKFKTYGFTFAINYKVPWVPIPISKPHGQVLSGLTTMSKYYIKESTRYDLPGKESFLVQLGELDRCIMVNKIPIKKYKDLVLVNAHLSAYDKGGKIRKEQLGFLSEFLENEYNKGSYVVVGGDWNQQIPGTHFTSFKTTQQKPNWLQDIPKDFKPKGFRWAYDKEVPTSRTMDITYKKGENLLSVIDGFLVSDNVDIIDVSGKNLEFRHTDHNPVTIKLMLK</sequence>
<dbReference type="GO" id="GO:0004519">
    <property type="term" value="F:endonuclease activity"/>
    <property type="evidence" value="ECO:0007669"/>
    <property type="project" value="UniProtKB-KW"/>
</dbReference>
<dbReference type="InterPro" id="IPR051547">
    <property type="entry name" value="TDP2-like"/>
</dbReference>
<dbReference type="Gene3D" id="3.60.10.10">
    <property type="entry name" value="Endonuclease/exonuclease/phosphatase"/>
    <property type="match status" value="1"/>
</dbReference>
<keyword evidence="9" id="KW-0812">Transmembrane</keyword>
<dbReference type="SUPFAM" id="SSF56219">
    <property type="entry name" value="DNase I-like"/>
    <property type="match status" value="1"/>
</dbReference>
<keyword evidence="3" id="KW-0540">Nuclease</keyword>
<evidence type="ECO:0000313" key="11">
    <source>
        <dbReference type="Proteomes" id="UP000199068"/>
    </source>
</evidence>
<evidence type="ECO:0000313" key="10">
    <source>
        <dbReference type="EMBL" id="SDL24333.1"/>
    </source>
</evidence>
<evidence type="ECO:0000256" key="7">
    <source>
        <dbReference type="ARBA" id="ARBA00022842"/>
    </source>
</evidence>
<dbReference type="GO" id="GO:0046872">
    <property type="term" value="F:metal ion binding"/>
    <property type="evidence" value="ECO:0007669"/>
    <property type="project" value="UniProtKB-KW"/>
</dbReference>
<dbReference type="PANTHER" id="PTHR15822:SF4">
    <property type="entry name" value="TYROSYL-DNA PHOSPHODIESTERASE 2"/>
    <property type="match status" value="1"/>
</dbReference>
<keyword evidence="6" id="KW-0378">Hydrolase</keyword>
<accession>A0A1G9IHE8</accession>
<reference evidence="10 11" key="1">
    <citation type="submission" date="2016-10" db="EMBL/GenBank/DDBJ databases">
        <authorList>
            <person name="de Groot N.N."/>
        </authorList>
    </citation>
    <scope>NUCLEOTIDE SEQUENCE [LARGE SCALE GENOMIC DNA]</scope>
    <source>
        <strain evidence="10 11">DSM 797</strain>
    </source>
</reference>
<evidence type="ECO:0000256" key="1">
    <source>
        <dbReference type="ARBA" id="ARBA00001936"/>
    </source>
</evidence>
<gene>
    <name evidence="10" type="ORF">SAMN04515677_101243</name>
</gene>
<evidence type="ECO:0000256" key="5">
    <source>
        <dbReference type="ARBA" id="ARBA00022763"/>
    </source>
</evidence>
<keyword evidence="7" id="KW-0460">Magnesium</keyword>
<dbReference type="Proteomes" id="UP000199068">
    <property type="component" value="Unassembled WGS sequence"/>
</dbReference>
<dbReference type="EMBL" id="FNGW01000001">
    <property type="protein sequence ID" value="SDL24333.1"/>
    <property type="molecule type" value="Genomic_DNA"/>
</dbReference>
<keyword evidence="9" id="KW-1133">Transmembrane helix</keyword>
<dbReference type="GO" id="GO:0006281">
    <property type="term" value="P:DNA repair"/>
    <property type="evidence" value="ECO:0007669"/>
    <property type="project" value="UniProtKB-KW"/>
</dbReference>
<keyword evidence="9" id="KW-0472">Membrane</keyword>
<evidence type="ECO:0000256" key="2">
    <source>
        <dbReference type="ARBA" id="ARBA00001946"/>
    </source>
</evidence>
<comment type="cofactor">
    <cofactor evidence="2">
        <name>Mg(2+)</name>
        <dbReference type="ChEBI" id="CHEBI:18420"/>
    </cofactor>
</comment>
<dbReference type="AlphaFoldDB" id="A0A1G9IHE8"/>
<evidence type="ECO:0000256" key="4">
    <source>
        <dbReference type="ARBA" id="ARBA00022723"/>
    </source>
</evidence>
<organism evidence="10 11">
    <name type="scientific">Romboutsia lituseburensis DSM 797</name>
    <dbReference type="NCBI Taxonomy" id="1121325"/>
    <lineage>
        <taxon>Bacteria</taxon>
        <taxon>Bacillati</taxon>
        <taxon>Bacillota</taxon>
        <taxon>Clostridia</taxon>
        <taxon>Peptostreptococcales</taxon>
        <taxon>Peptostreptococcaceae</taxon>
        <taxon>Romboutsia</taxon>
    </lineage>
</organism>
<dbReference type="InterPro" id="IPR036691">
    <property type="entry name" value="Endo/exonu/phosph_ase_sf"/>
</dbReference>
<keyword evidence="4" id="KW-0479">Metal-binding</keyword>